<dbReference type="Gene3D" id="1.10.30.50">
    <property type="match status" value="1"/>
</dbReference>
<dbReference type="EMBL" id="CP066310">
    <property type="protein sequence ID" value="QQE90473.1"/>
    <property type="molecule type" value="Genomic_DNA"/>
</dbReference>
<evidence type="ECO:0000256" key="2">
    <source>
        <dbReference type="ARBA" id="ARBA00022801"/>
    </source>
</evidence>
<evidence type="ECO:0000256" key="4">
    <source>
        <dbReference type="ARBA" id="ARBA00040194"/>
    </source>
</evidence>
<dbReference type="PANTHER" id="PTHR41286:SF1">
    <property type="entry name" value="HNH NUCLEASE YAJD-RELATED"/>
    <property type="match status" value="1"/>
</dbReference>
<dbReference type="InterPro" id="IPR002711">
    <property type="entry name" value="HNH"/>
</dbReference>
<evidence type="ECO:0000259" key="5">
    <source>
        <dbReference type="SMART" id="SM00507"/>
    </source>
</evidence>
<dbReference type="InterPro" id="IPR003615">
    <property type="entry name" value="HNH_nuc"/>
</dbReference>
<name>A0AAP9YGW3_9GAMM</name>
<dbReference type="AlphaFoldDB" id="A0AAP9YGW3"/>
<dbReference type="Proteomes" id="UP000596192">
    <property type="component" value="Chromosome"/>
</dbReference>
<keyword evidence="1" id="KW-0540">Nuclease</keyword>
<dbReference type="SMART" id="SM00507">
    <property type="entry name" value="HNHc"/>
    <property type="match status" value="1"/>
</dbReference>
<dbReference type="CDD" id="cd00085">
    <property type="entry name" value="HNHc"/>
    <property type="match status" value="1"/>
</dbReference>
<dbReference type="GO" id="GO:0003676">
    <property type="term" value="F:nucleic acid binding"/>
    <property type="evidence" value="ECO:0007669"/>
    <property type="project" value="InterPro"/>
</dbReference>
<dbReference type="PANTHER" id="PTHR41286">
    <property type="entry name" value="HNH NUCLEASE YAJD-RELATED"/>
    <property type="match status" value="1"/>
</dbReference>
<reference evidence="6 7" key="1">
    <citation type="submission" date="2020-12" db="EMBL/GenBank/DDBJ databases">
        <title>Genomic Analysis and Response surface optimization of nitrogen-fixing conditions for A. chroococcum strain HR1, Isolation from rhizosphere soil.</title>
        <authorList>
            <person name="Li J."/>
            <person name="Yang H."/>
            <person name="Liu H."/>
            <person name="Wang C."/>
            <person name="Tian Y."/>
            <person name="Lu X.Y."/>
        </authorList>
    </citation>
    <scope>NUCLEOTIDE SEQUENCE [LARGE SCALE GENOMIC DNA]</scope>
    <source>
        <strain evidence="6 7">HR1</strain>
    </source>
</reference>
<keyword evidence="6" id="KW-0255">Endonuclease</keyword>
<evidence type="ECO:0000313" key="6">
    <source>
        <dbReference type="EMBL" id="QQE90473.1"/>
    </source>
</evidence>
<dbReference type="GO" id="GO:0016787">
    <property type="term" value="F:hydrolase activity"/>
    <property type="evidence" value="ECO:0007669"/>
    <property type="project" value="UniProtKB-KW"/>
</dbReference>
<comment type="similarity">
    <text evidence="3">Belongs to the HNH nuclease family.</text>
</comment>
<sequence>MGRLNTLKPRIQPLKDDRFKQVSADSWRSGLNSTQRGYGYKWQQARAGYLAKHPLCVHCQAAGRVEEATEVDHVIPHRGDMTLFWDQANWQGLCKPCHSGKTATED</sequence>
<organism evidence="6 7">
    <name type="scientific">Azotobacter chroococcum</name>
    <dbReference type="NCBI Taxonomy" id="353"/>
    <lineage>
        <taxon>Bacteria</taxon>
        <taxon>Pseudomonadati</taxon>
        <taxon>Pseudomonadota</taxon>
        <taxon>Gammaproteobacteria</taxon>
        <taxon>Pseudomonadales</taxon>
        <taxon>Pseudomonadaceae</taxon>
        <taxon>Azotobacter</taxon>
    </lineage>
</organism>
<proteinExistence type="inferred from homology"/>
<evidence type="ECO:0000256" key="1">
    <source>
        <dbReference type="ARBA" id="ARBA00022722"/>
    </source>
</evidence>
<dbReference type="GO" id="GO:0005829">
    <property type="term" value="C:cytosol"/>
    <property type="evidence" value="ECO:0007669"/>
    <property type="project" value="TreeGrafter"/>
</dbReference>
<feature type="domain" description="HNH nuclease" evidence="5">
    <location>
        <begin position="44"/>
        <end position="99"/>
    </location>
</feature>
<dbReference type="Pfam" id="PF01844">
    <property type="entry name" value="HNH"/>
    <property type="match status" value="1"/>
</dbReference>
<gene>
    <name evidence="6" type="ORF">GKQ51_09450</name>
</gene>
<dbReference type="GO" id="GO:0004519">
    <property type="term" value="F:endonuclease activity"/>
    <property type="evidence" value="ECO:0007669"/>
    <property type="project" value="UniProtKB-KW"/>
</dbReference>
<evidence type="ECO:0000256" key="3">
    <source>
        <dbReference type="ARBA" id="ARBA00038412"/>
    </source>
</evidence>
<evidence type="ECO:0000313" key="7">
    <source>
        <dbReference type="Proteomes" id="UP000596192"/>
    </source>
</evidence>
<accession>A0AAP9YGW3</accession>
<dbReference type="RefSeq" id="WP_198867793.1">
    <property type="nucleotide sequence ID" value="NZ_CP066310.1"/>
</dbReference>
<dbReference type="GO" id="GO:0008270">
    <property type="term" value="F:zinc ion binding"/>
    <property type="evidence" value="ECO:0007669"/>
    <property type="project" value="InterPro"/>
</dbReference>
<protein>
    <recommendedName>
        <fullName evidence="4">Putative HNH nuclease YajD</fullName>
    </recommendedName>
</protein>
<keyword evidence="2" id="KW-0378">Hydrolase</keyword>